<reference evidence="3 4" key="1">
    <citation type="journal article" date="2020" name="Microorganisms">
        <title>Osmotic Adaptation and Compatible Solute Biosynthesis of Phototrophic Bacteria as Revealed from Genome Analyses.</title>
        <authorList>
            <person name="Imhoff J.F."/>
            <person name="Rahn T."/>
            <person name="Kunzel S."/>
            <person name="Keller A."/>
            <person name="Neulinger S.C."/>
        </authorList>
    </citation>
    <scope>NUCLEOTIDE SEQUENCE [LARGE SCALE GENOMIC DNA]</scope>
    <source>
        <strain evidence="3 4">DSM 9895</strain>
    </source>
</reference>
<dbReference type="Pfam" id="PF01494">
    <property type="entry name" value="FAD_binding_3"/>
    <property type="match status" value="1"/>
</dbReference>
<proteinExistence type="predicted"/>
<dbReference type="EMBL" id="NRRL01000058">
    <property type="protein sequence ID" value="MBK1669708.1"/>
    <property type="molecule type" value="Genomic_DNA"/>
</dbReference>
<dbReference type="Proteomes" id="UP001296873">
    <property type="component" value="Unassembled WGS sequence"/>
</dbReference>
<evidence type="ECO:0000256" key="1">
    <source>
        <dbReference type="SAM" id="MobiDB-lite"/>
    </source>
</evidence>
<accession>A0ABS1DJN5</accession>
<gene>
    <name evidence="3" type="ORF">CKO28_16840</name>
</gene>
<protein>
    <recommendedName>
        <fullName evidence="2">FAD-binding domain-containing protein</fullName>
    </recommendedName>
</protein>
<keyword evidence="4" id="KW-1185">Reference proteome</keyword>
<dbReference type="SUPFAM" id="SSF51905">
    <property type="entry name" value="FAD/NAD(P)-binding domain"/>
    <property type="match status" value="1"/>
</dbReference>
<dbReference type="PANTHER" id="PTHR43747:SF1">
    <property type="entry name" value="SLR1998 PROTEIN"/>
    <property type="match status" value="1"/>
</dbReference>
<sequence length="513" mass="56120">MGLSSGVLLFLRADARARLRQQLIQPSFIPPWPARPLSTGHHARAPARVPAHGSPVAAGGFSDHLAARARDRPRAGPVRQGGGKVTEASDGSAVPYDVAVIGGGPGGATVATLLARRGRSVVLYEKAQHPRFHVGESLLPKTVPLLEALGVHDQVRAIGTFKPGAEFVCPGHDRRQVFRFDDALDPSPGHAYQVERASFDALLLDNAAANGVEVRQQTEVVGATPALGDGTVTVDDGSGRRHERARFVIDASGRDGVLARRLANRRPDRTHNTAAIFAHLRGVPQDRWALEGDIAVCWFDRGWIWMVPLPDGRVSVGAVCGPDHFKRRTGSLEAFYTQTLERSPEVWDMVRNAERVTPVRGAGSYSYRADRMYGDGYLLLGDSYCFVDPVFSSGVHLAMTGAGTAAPAIDGLLDRPARAERLLRRHRKGVEGDLKRISWFIRRFNTPALQRMFMRPQNVLGVRRAVLSVLAGDTRHGLGLDLRLAAFRLFYRLEQRRDGRQPPAHVQQPEPAE</sequence>
<evidence type="ECO:0000313" key="4">
    <source>
        <dbReference type="Proteomes" id="UP001296873"/>
    </source>
</evidence>
<organism evidence="3 4">
    <name type="scientific">Rhodovibrio sodomensis</name>
    <dbReference type="NCBI Taxonomy" id="1088"/>
    <lineage>
        <taxon>Bacteria</taxon>
        <taxon>Pseudomonadati</taxon>
        <taxon>Pseudomonadota</taxon>
        <taxon>Alphaproteobacteria</taxon>
        <taxon>Rhodospirillales</taxon>
        <taxon>Rhodovibrionaceae</taxon>
        <taxon>Rhodovibrio</taxon>
    </lineage>
</organism>
<dbReference type="Gene3D" id="3.50.50.60">
    <property type="entry name" value="FAD/NAD(P)-binding domain"/>
    <property type="match status" value="1"/>
</dbReference>
<dbReference type="InterPro" id="IPR036188">
    <property type="entry name" value="FAD/NAD-bd_sf"/>
</dbReference>
<evidence type="ECO:0000259" key="2">
    <source>
        <dbReference type="Pfam" id="PF01494"/>
    </source>
</evidence>
<evidence type="ECO:0000313" key="3">
    <source>
        <dbReference type="EMBL" id="MBK1669708.1"/>
    </source>
</evidence>
<dbReference type="PANTHER" id="PTHR43747">
    <property type="entry name" value="FAD-BINDING PROTEIN"/>
    <property type="match status" value="1"/>
</dbReference>
<name>A0ABS1DJN5_9PROT</name>
<feature type="domain" description="FAD-binding" evidence="2">
    <location>
        <begin position="96"/>
        <end position="421"/>
    </location>
</feature>
<dbReference type="InterPro" id="IPR050816">
    <property type="entry name" value="Flavin-dep_Halogenase_NPB"/>
</dbReference>
<feature type="region of interest" description="Disordered" evidence="1">
    <location>
        <begin position="69"/>
        <end position="89"/>
    </location>
</feature>
<dbReference type="InterPro" id="IPR002938">
    <property type="entry name" value="FAD-bd"/>
</dbReference>
<comment type="caution">
    <text evidence="3">The sequence shown here is derived from an EMBL/GenBank/DDBJ whole genome shotgun (WGS) entry which is preliminary data.</text>
</comment>
<dbReference type="PRINTS" id="PR00420">
    <property type="entry name" value="RNGMNOXGNASE"/>
</dbReference>